<dbReference type="SUPFAM" id="SSF143011">
    <property type="entry name" value="RelE-like"/>
    <property type="match status" value="1"/>
</dbReference>
<comment type="similarity">
    <text evidence="2">Belongs to the RelE toxin family. YafQ subfamily.</text>
</comment>
<dbReference type="Gene3D" id="3.30.2310.20">
    <property type="entry name" value="RelE-like"/>
    <property type="match status" value="1"/>
</dbReference>
<dbReference type="AlphaFoldDB" id="A0A450VVD7"/>
<dbReference type="InterPro" id="IPR004386">
    <property type="entry name" value="Toxin_YafQ-like"/>
</dbReference>
<dbReference type="EMBL" id="CAADEZ010000087">
    <property type="protein sequence ID" value="VFJ50734.1"/>
    <property type="molecule type" value="Genomic_DNA"/>
</dbReference>
<evidence type="ECO:0000313" key="5">
    <source>
        <dbReference type="EMBL" id="VFJ50734.1"/>
    </source>
</evidence>
<reference evidence="6" key="1">
    <citation type="submission" date="2019-02" db="EMBL/GenBank/DDBJ databases">
        <authorList>
            <person name="Gruber-Vodicka R. H."/>
            <person name="Seah K. B. B."/>
        </authorList>
    </citation>
    <scope>NUCLEOTIDE SEQUENCE</scope>
    <source>
        <strain evidence="5">BECK_BZ163</strain>
        <strain evidence="6">BECK_BZ164</strain>
        <strain evidence="4">BECK_BZ165</strain>
    </source>
</reference>
<evidence type="ECO:0000256" key="1">
    <source>
        <dbReference type="ARBA" id="ARBA00022649"/>
    </source>
</evidence>
<dbReference type="EMBL" id="CAADFA010000088">
    <property type="protein sequence ID" value="VFJ50703.1"/>
    <property type="molecule type" value="Genomic_DNA"/>
</dbReference>
<evidence type="ECO:0000313" key="6">
    <source>
        <dbReference type="EMBL" id="VFK08742.1"/>
    </source>
</evidence>
<keyword evidence="1" id="KW-1277">Toxin-antitoxin system</keyword>
<gene>
    <name evidence="5" type="ORF">BECKFM1743A_GA0114220_100874</name>
    <name evidence="6" type="ORF">BECKFM1743B_GA0114221_100804</name>
    <name evidence="4" type="ORF">BECKFM1743C_GA0114222_100884</name>
</gene>
<evidence type="ECO:0000256" key="3">
    <source>
        <dbReference type="PIRSR" id="PIRSR006156-1"/>
    </source>
</evidence>
<dbReference type="PANTHER" id="PTHR40588:SF1">
    <property type="entry name" value="MRNA INTERFERASE TOXIN YAFQ"/>
    <property type="match status" value="1"/>
</dbReference>
<dbReference type="GO" id="GO:0004521">
    <property type="term" value="F:RNA endonuclease activity"/>
    <property type="evidence" value="ECO:0007669"/>
    <property type="project" value="TreeGrafter"/>
</dbReference>
<sequence length="91" mass="10795">MNRKPEYSGQFRRDVKRVGKRGNDMEKLKELMRLLLSGESLPVRYKDHPLRGNWSGCRDAHIEPDWILIYYLDGDTVRFERTGTHADLFEN</sequence>
<evidence type="ECO:0000256" key="2">
    <source>
        <dbReference type="ARBA" id="ARBA00061366"/>
    </source>
</evidence>
<name>A0A450VVD7_9GAMM</name>
<dbReference type="InterPro" id="IPR007712">
    <property type="entry name" value="RelE/ParE_toxin"/>
</dbReference>
<proteinExistence type="inferred from homology"/>
<dbReference type="PIRSF" id="PIRSF006156">
    <property type="entry name" value="YafQ"/>
    <property type="match status" value="1"/>
</dbReference>
<dbReference type="FunFam" id="3.30.2310.20:FF:000003">
    <property type="entry name" value="Type II toxin-antitoxin system YafQ family toxin"/>
    <property type="match status" value="1"/>
</dbReference>
<feature type="active site" description="Proton donor" evidence="3">
    <location>
        <position position="85"/>
    </location>
</feature>
<dbReference type="Pfam" id="PF15738">
    <property type="entry name" value="YafQ_toxin"/>
    <property type="match status" value="1"/>
</dbReference>
<dbReference type="InterPro" id="IPR035093">
    <property type="entry name" value="RelE/ParE_toxin_dom_sf"/>
</dbReference>
<dbReference type="NCBIfam" id="TIGR02385">
    <property type="entry name" value="RelE_StbE"/>
    <property type="match status" value="1"/>
</dbReference>
<dbReference type="NCBIfam" id="TIGR00053">
    <property type="entry name" value="YafQ family addiction module toxin"/>
    <property type="match status" value="1"/>
</dbReference>
<dbReference type="EMBL" id="CAADFL010000080">
    <property type="protein sequence ID" value="VFK08742.1"/>
    <property type="molecule type" value="Genomic_DNA"/>
</dbReference>
<organism evidence="6">
    <name type="scientific">Candidatus Kentrum sp. FM</name>
    <dbReference type="NCBI Taxonomy" id="2126340"/>
    <lineage>
        <taxon>Bacteria</taxon>
        <taxon>Pseudomonadati</taxon>
        <taxon>Pseudomonadota</taxon>
        <taxon>Gammaproteobacteria</taxon>
        <taxon>Candidatus Kentrum</taxon>
    </lineage>
</organism>
<protein>
    <submittedName>
        <fullName evidence="6">mRNA interferase YafQ</fullName>
    </submittedName>
</protein>
<dbReference type="GO" id="GO:0006402">
    <property type="term" value="P:mRNA catabolic process"/>
    <property type="evidence" value="ECO:0007669"/>
    <property type="project" value="TreeGrafter"/>
</dbReference>
<dbReference type="PANTHER" id="PTHR40588">
    <property type="entry name" value="MRNA INTERFERASE TOXIN YAFQ"/>
    <property type="match status" value="1"/>
</dbReference>
<accession>A0A450VVD7</accession>
<evidence type="ECO:0000313" key="4">
    <source>
        <dbReference type="EMBL" id="VFJ50703.1"/>
    </source>
</evidence>
<dbReference type="GO" id="GO:0006415">
    <property type="term" value="P:translational termination"/>
    <property type="evidence" value="ECO:0007669"/>
    <property type="project" value="TreeGrafter"/>
</dbReference>